<organism evidence="2 3">
    <name type="scientific">Streptomyces edwardsiae</name>
    <dbReference type="NCBI Taxonomy" id="3075527"/>
    <lineage>
        <taxon>Bacteria</taxon>
        <taxon>Bacillati</taxon>
        <taxon>Actinomycetota</taxon>
        <taxon>Actinomycetes</taxon>
        <taxon>Kitasatosporales</taxon>
        <taxon>Streptomycetaceae</taxon>
        <taxon>Streptomyces</taxon>
    </lineage>
</organism>
<evidence type="ECO:0000313" key="3">
    <source>
        <dbReference type="Proteomes" id="UP001180503"/>
    </source>
</evidence>
<accession>A0ABU2QBN6</accession>
<dbReference type="Proteomes" id="UP001180503">
    <property type="component" value="Unassembled WGS sequence"/>
</dbReference>
<dbReference type="EMBL" id="JAVRFB010000004">
    <property type="protein sequence ID" value="MDT0401828.1"/>
    <property type="molecule type" value="Genomic_DNA"/>
</dbReference>
<comment type="caution">
    <text evidence="2">The sequence shown here is derived from an EMBL/GenBank/DDBJ whole genome shotgun (WGS) entry which is preliminary data.</text>
</comment>
<proteinExistence type="predicted"/>
<dbReference type="RefSeq" id="WP_234324825.1">
    <property type="nucleotide sequence ID" value="NZ_JAVRFB010000004.1"/>
</dbReference>
<gene>
    <name evidence="2" type="ORF">RM528_08155</name>
</gene>
<evidence type="ECO:0000313" key="2">
    <source>
        <dbReference type="EMBL" id="MDT0401828.1"/>
    </source>
</evidence>
<feature type="compositionally biased region" description="Low complexity" evidence="1">
    <location>
        <begin position="1"/>
        <end position="27"/>
    </location>
</feature>
<sequence length="53" mass="5160">MADAEQPQGDARAGDADAAQPGVAGVAGDEGGGPRAQFVDGRVAQEGRQGTPP</sequence>
<name>A0ABU2QBN6_9ACTN</name>
<evidence type="ECO:0000256" key="1">
    <source>
        <dbReference type="SAM" id="MobiDB-lite"/>
    </source>
</evidence>
<feature type="region of interest" description="Disordered" evidence="1">
    <location>
        <begin position="1"/>
        <end position="53"/>
    </location>
</feature>
<reference evidence="3" key="1">
    <citation type="submission" date="2023-07" db="EMBL/GenBank/DDBJ databases">
        <title>30 novel species of actinomycetes from the DSMZ collection.</title>
        <authorList>
            <person name="Nouioui I."/>
        </authorList>
    </citation>
    <scope>NUCLEOTIDE SEQUENCE [LARGE SCALE GENOMIC DNA]</scope>
    <source>
        <strain evidence="3">DSM 41635</strain>
    </source>
</reference>
<protein>
    <submittedName>
        <fullName evidence="2">Uncharacterized protein</fullName>
    </submittedName>
</protein>